<evidence type="ECO:0000313" key="2">
    <source>
        <dbReference type="Proteomes" id="UP001146336"/>
    </source>
</evidence>
<keyword evidence="2" id="KW-1185">Reference proteome</keyword>
<reference evidence="1" key="1">
    <citation type="submission" date="2023-03" db="EMBL/GenBank/DDBJ databases">
        <title>Comparative genomics of Weissella fermenti BK2, and weissella type species.</title>
        <authorList>
            <person name="Lee J.K."/>
            <person name="Baek J.H."/>
            <person name="Kim J.M."/>
            <person name="Choi D.G."/>
            <person name="Jeon C.O."/>
        </authorList>
    </citation>
    <scope>NUCLEOTIDE SEQUENCE</scope>
    <source>
        <strain evidence="1">BK2</strain>
    </source>
</reference>
<name>A0ABT6D264_9LACO</name>
<organism evidence="1 2">
    <name type="scientific">Weissella fermenti</name>
    <dbReference type="NCBI Taxonomy" id="2987699"/>
    <lineage>
        <taxon>Bacteria</taxon>
        <taxon>Bacillati</taxon>
        <taxon>Bacillota</taxon>
        <taxon>Bacilli</taxon>
        <taxon>Lactobacillales</taxon>
        <taxon>Lactobacillaceae</taxon>
        <taxon>Weissella</taxon>
    </lineage>
</organism>
<dbReference type="Proteomes" id="UP001146336">
    <property type="component" value="Unassembled WGS sequence"/>
</dbReference>
<gene>
    <name evidence="1" type="ORF">OIT47_004665</name>
</gene>
<accession>A0ABT6D264</accession>
<dbReference type="EMBL" id="JAOZFC020000001">
    <property type="protein sequence ID" value="MDF9299579.1"/>
    <property type="molecule type" value="Genomic_DNA"/>
</dbReference>
<evidence type="ECO:0008006" key="3">
    <source>
        <dbReference type="Google" id="ProtNLM"/>
    </source>
</evidence>
<evidence type="ECO:0000313" key="1">
    <source>
        <dbReference type="EMBL" id="MDF9299579.1"/>
    </source>
</evidence>
<proteinExistence type="predicted"/>
<protein>
    <recommendedName>
        <fullName evidence="3">Arsenate reductase</fullName>
    </recommendedName>
</protein>
<comment type="caution">
    <text evidence="1">The sequence shown here is derived from an EMBL/GenBank/DDBJ whole genome shotgun (WGS) entry which is preliminary data.</text>
</comment>
<sequence length="155" mass="18250">MMKHEDGVELYVVGARKQRQVAKHVEKFLQQHQLKYRVIRVREEFPMTFDEFCEILSWSKKATRDKEILALSASEQQRLLFNNPNKVTGPIIVQWHDNEVVKAKFGSIDLEMFISKAERHRDLCCALGELQRADMQAYETTNHEKASVREQRCGW</sequence>
<dbReference type="RefSeq" id="WP_135798435.1">
    <property type="nucleotide sequence ID" value="NZ_JAOZFC020000001.1"/>
</dbReference>